<protein>
    <submittedName>
        <fullName evidence="2">Uncharacterized protein</fullName>
    </submittedName>
</protein>
<dbReference type="PANTHER" id="PTHR47018">
    <property type="entry name" value="CXC DOMAIN-CONTAINING PROTEIN-RELATED"/>
    <property type="match status" value="1"/>
</dbReference>
<comment type="caution">
    <text evidence="2">The sequence shown here is derived from an EMBL/GenBank/DDBJ whole genome shotgun (WGS) entry which is preliminary data.</text>
</comment>
<evidence type="ECO:0000313" key="3">
    <source>
        <dbReference type="Proteomes" id="UP001153954"/>
    </source>
</evidence>
<dbReference type="Proteomes" id="UP001153954">
    <property type="component" value="Unassembled WGS sequence"/>
</dbReference>
<reference evidence="2" key="1">
    <citation type="submission" date="2022-03" db="EMBL/GenBank/DDBJ databases">
        <authorList>
            <person name="Tunstrom K."/>
        </authorList>
    </citation>
    <scope>NUCLEOTIDE SEQUENCE</scope>
</reference>
<sequence>MPTLIDASVARSDEFADYLRSQKSVTIHVDCRKSYTRKTSISASKRQREEEQASTSKVSPPHTRARISESSFCFKNHCLFCGDEADEEAEKKKVKIYRRKIHKVSTLTFKDSILKLAKDRSDDVSKAVFARINFQYDLVAAKYHDSCYKSFLRPNTGGKIGRPQSEAINSAMEEIFNFIESSDDCQFSLDELKNVCQNVALENRIIKIRLKLKYGSRIIITEKPGKLTFICFVDNYQDILSQAWSDNKNLNEKEKRWKTLKAAAEIIREDIQSCVFDNSMYPPPGRMFEDINNDIPESLSFFLGQIILKNKRHDLDHLKLVCTNISHSIMTAVRPRSFKSKLQLGLSVFFHRRFGSKRLIQIFSSFGLCASYSETMKYEAAAVFSRPPHILSPETGTFVQYVADNADINVNTLDGNNTLHIMGIIQIVTPKESVLLEQPMPRVTEVLSAKDFAAKAHIPIQVYQNTGVVGYSKINVRDFEYENETKVSFLKKVDVIWFYGKCKAFPLPGWNGYIEHVTSNIVDFSKSKISFLPFVQQPASNYNTIYTTLLCALEDAKRHNHTVCIITFDQPLFAKAREIVSAAPKGSELSKIIVRLGGFHLLMSFFGAIGYIMQGSGLKEVLSEIYAPKSLEKILDGHAYARAVRAHTLLQLTLALTILKELTIDDGMDADLIMTVENILDKTLLYYDIEHDKEISELLLDLFNKKLMEYQKRGPTAQLWVQYFRMVSIAKEFIRAERMGDWQAHLNCVKEMLPYFHASGHLPYAKSAHLYLQDMLQLEEVIDPSVYRRFTEGFFTVRRSNKLSCGTSTDMIIEQSMMKSMKTDGGISRGRSTKESVISKWVYGMHAMNTVCDELEVLANVRMDTTDQHVDASDSRVKKDAKDIKILLDWFLSHDPFPEINKILSIASGVVGDDKINCHKAREVGIASMSKMTGQTFNHIKLKRTDKVLPLLAVSSTVKVHDEEVPIDPVLLFQRMSVTKTFEDEIETFFAYDLAPYPLSLFDAAGMRKTMKSALYDCFQSVNAEVDCTNAAYVIDGGYLLHHVVWDREETFNVIFEKYVQYIRRHYGHTVTVVFDGYSDTTKNIKAAEQRRRATKTSSGTDIMFDEFMTVPVNQQHFFANINNKSRFISMLSNKLTAENIAVKQAPNDADVLIIETAIEQFNARNTTIVVGYMINLLNINFGQGPLRD</sequence>
<dbReference type="Gene3D" id="3.40.50.1010">
    <property type="entry name" value="5'-nuclease"/>
    <property type="match status" value="1"/>
</dbReference>
<proteinExistence type="predicted"/>
<gene>
    <name evidence="2" type="ORF">EEDITHA_LOCUS13479</name>
</gene>
<dbReference type="EMBL" id="CAKOGL010000019">
    <property type="protein sequence ID" value="CAH2098360.1"/>
    <property type="molecule type" value="Genomic_DNA"/>
</dbReference>
<name>A0AAU9UNG8_EUPED</name>
<evidence type="ECO:0000256" key="1">
    <source>
        <dbReference type="SAM" id="MobiDB-lite"/>
    </source>
</evidence>
<dbReference type="AlphaFoldDB" id="A0AAU9UNG8"/>
<evidence type="ECO:0000313" key="2">
    <source>
        <dbReference type="EMBL" id="CAH2098360.1"/>
    </source>
</evidence>
<accession>A0AAU9UNG8</accession>
<keyword evidence="3" id="KW-1185">Reference proteome</keyword>
<feature type="region of interest" description="Disordered" evidence="1">
    <location>
        <begin position="40"/>
        <end position="63"/>
    </location>
</feature>
<organism evidence="2 3">
    <name type="scientific">Euphydryas editha</name>
    <name type="common">Edith's checkerspot</name>
    <dbReference type="NCBI Taxonomy" id="104508"/>
    <lineage>
        <taxon>Eukaryota</taxon>
        <taxon>Metazoa</taxon>
        <taxon>Ecdysozoa</taxon>
        <taxon>Arthropoda</taxon>
        <taxon>Hexapoda</taxon>
        <taxon>Insecta</taxon>
        <taxon>Pterygota</taxon>
        <taxon>Neoptera</taxon>
        <taxon>Endopterygota</taxon>
        <taxon>Lepidoptera</taxon>
        <taxon>Glossata</taxon>
        <taxon>Ditrysia</taxon>
        <taxon>Papilionoidea</taxon>
        <taxon>Nymphalidae</taxon>
        <taxon>Nymphalinae</taxon>
        <taxon>Euphydryas</taxon>
    </lineage>
</organism>
<dbReference type="PANTHER" id="PTHR47018:SF3">
    <property type="entry name" value="MYCBP-ASSOCIATED PROTEIN"/>
    <property type="match status" value="1"/>
</dbReference>